<dbReference type="AlphaFoldDB" id="A0A0C3DZD0"/>
<protein>
    <recommendedName>
        <fullName evidence="3">BHLH domain-containing protein</fullName>
    </recommendedName>
</protein>
<dbReference type="OrthoDB" id="2656247at2759"/>
<dbReference type="HOGENOM" id="CLU_1797216_0_0_1"/>
<dbReference type="EMBL" id="KN822020">
    <property type="protein sequence ID" value="KIM65915.1"/>
    <property type="molecule type" value="Genomic_DNA"/>
</dbReference>
<dbReference type="InParanoid" id="A0A0C3DZD0"/>
<accession>A0A0C3DZD0</accession>
<evidence type="ECO:0000313" key="2">
    <source>
        <dbReference type="Proteomes" id="UP000053989"/>
    </source>
</evidence>
<gene>
    <name evidence="1" type="ORF">SCLCIDRAFT_22441</name>
</gene>
<evidence type="ECO:0008006" key="3">
    <source>
        <dbReference type="Google" id="ProtNLM"/>
    </source>
</evidence>
<evidence type="ECO:0000313" key="1">
    <source>
        <dbReference type="EMBL" id="KIM65915.1"/>
    </source>
</evidence>
<sequence length="155" mass="17843">MSLCTFANDRENYTVDRRMPTKKEMQQQYRLKETQGFADLHHALYAVNPQLPIRRDVPRYQLLLLAAEEIRRLAEDRQKLTNQLTYLPPSPSQAMYFTPAGVANSEDSADTCNTHFDMSAAYHYIEQSRHTAFDCTNFGAYPHLQGLETSQYMGG</sequence>
<reference evidence="1 2" key="1">
    <citation type="submission" date="2014-04" db="EMBL/GenBank/DDBJ databases">
        <authorList>
            <consortium name="DOE Joint Genome Institute"/>
            <person name="Kuo A."/>
            <person name="Kohler A."/>
            <person name="Nagy L.G."/>
            <person name="Floudas D."/>
            <person name="Copeland A."/>
            <person name="Barry K.W."/>
            <person name="Cichocki N."/>
            <person name="Veneault-Fourrey C."/>
            <person name="LaButti K."/>
            <person name="Lindquist E.A."/>
            <person name="Lipzen A."/>
            <person name="Lundell T."/>
            <person name="Morin E."/>
            <person name="Murat C."/>
            <person name="Sun H."/>
            <person name="Tunlid A."/>
            <person name="Henrissat B."/>
            <person name="Grigoriev I.V."/>
            <person name="Hibbett D.S."/>
            <person name="Martin F."/>
            <person name="Nordberg H.P."/>
            <person name="Cantor M.N."/>
            <person name="Hua S.X."/>
        </authorList>
    </citation>
    <scope>NUCLEOTIDE SEQUENCE [LARGE SCALE GENOMIC DNA]</scope>
    <source>
        <strain evidence="1 2">Foug A</strain>
    </source>
</reference>
<reference evidence="2" key="2">
    <citation type="submission" date="2015-01" db="EMBL/GenBank/DDBJ databases">
        <title>Evolutionary Origins and Diversification of the Mycorrhizal Mutualists.</title>
        <authorList>
            <consortium name="DOE Joint Genome Institute"/>
            <consortium name="Mycorrhizal Genomics Consortium"/>
            <person name="Kohler A."/>
            <person name="Kuo A."/>
            <person name="Nagy L.G."/>
            <person name="Floudas D."/>
            <person name="Copeland A."/>
            <person name="Barry K.W."/>
            <person name="Cichocki N."/>
            <person name="Veneault-Fourrey C."/>
            <person name="LaButti K."/>
            <person name="Lindquist E.A."/>
            <person name="Lipzen A."/>
            <person name="Lundell T."/>
            <person name="Morin E."/>
            <person name="Murat C."/>
            <person name="Riley R."/>
            <person name="Ohm R."/>
            <person name="Sun H."/>
            <person name="Tunlid A."/>
            <person name="Henrissat B."/>
            <person name="Grigoriev I.V."/>
            <person name="Hibbett D.S."/>
            <person name="Martin F."/>
        </authorList>
    </citation>
    <scope>NUCLEOTIDE SEQUENCE [LARGE SCALE GENOMIC DNA]</scope>
    <source>
        <strain evidence="2">Foug A</strain>
    </source>
</reference>
<organism evidence="1 2">
    <name type="scientific">Scleroderma citrinum Foug A</name>
    <dbReference type="NCBI Taxonomy" id="1036808"/>
    <lineage>
        <taxon>Eukaryota</taxon>
        <taxon>Fungi</taxon>
        <taxon>Dikarya</taxon>
        <taxon>Basidiomycota</taxon>
        <taxon>Agaricomycotina</taxon>
        <taxon>Agaricomycetes</taxon>
        <taxon>Agaricomycetidae</taxon>
        <taxon>Boletales</taxon>
        <taxon>Sclerodermatineae</taxon>
        <taxon>Sclerodermataceae</taxon>
        <taxon>Scleroderma</taxon>
    </lineage>
</organism>
<keyword evidence="2" id="KW-1185">Reference proteome</keyword>
<name>A0A0C3DZD0_9AGAM</name>
<proteinExistence type="predicted"/>
<dbReference type="Proteomes" id="UP000053989">
    <property type="component" value="Unassembled WGS sequence"/>
</dbReference>